<dbReference type="SUPFAM" id="SSF160945">
    <property type="entry name" value="PH0156-like"/>
    <property type="match status" value="1"/>
</dbReference>
<reference evidence="1 2" key="1">
    <citation type="journal article" date="2019" name="Nat. Med.">
        <title>A library of human gut bacterial isolates paired with longitudinal multiomics data enables mechanistic microbiome research.</title>
        <authorList>
            <person name="Poyet M."/>
            <person name="Groussin M."/>
            <person name="Gibbons S.M."/>
            <person name="Avila-Pacheco J."/>
            <person name="Jiang X."/>
            <person name="Kearney S.M."/>
            <person name="Perrotta A.R."/>
            <person name="Berdy B."/>
            <person name="Zhao S."/>
            <person name="Lieberman T.D."/>
            <person name="Swanson P.K."/>
            <person name="Smith M."/>
            <person name="Roesemann S."/>
            <person name="Alexander J.E."/>
            <person name="Rich S.A."/>
            <person name="Livny J."/>
            <person name="Vlamakis H."/>
            <person name="Clish C."/>
            <person name="Bullock K."/>
            <person name="Deik A."/>
            <person name="Scott J."/>
            <person name="Pierce K.A."/>
            <person name="Xavier R.J."/>
            <person name="Alm E.J."/>
        </authorList>
    </citation>
    <scope>NUCLEOTIDE SEQUENCE [LARGE SCALE GENOMIC DNA]</scope>
    <source>
        <strain evidence="1 2">BIOML-A1</strain>
    </source>
</reference>
<dbReference type="EMBL" id="WKQN01000007">
    <property type="protein sequence ID" value="MSC63413.1"/>
    <property type="molecule type" value="Genomic_DNA"/>
</dbReference>
<comment type="caution">
    <text evidence="1">The sequence shown here is derived from an EMBL/GenBank/DDBJ whole genome shotgun (WGS) entry which is preliminary data.</text>
</comment>
<proteinExistence type="predicted"/>
<accession>A0A844DW68</accession>
<dbReference type="Gene3D" id="3.40.50.10620">
    <property type="entry name" value="PH0156-like domains"/>
    <property type="match status" value="1"/>
</dbReference>
<organism evidence="1 2">
    <name type="scientific">Faecalibacterium prausnitzii</name>
    <dbReference type="NCBI Taxonomy" id="853"/>
    <lineage>
        <taxon>Bacteria</taxon>
        <taxon>Bacillati</taxon>
        <taxon>Bacillota</taxon>
        <taxon>Clostridia</taxon>
        <taxon>Eubacteriales</taxon>
        <taxon>Oscillospiraceae</taxon>
        <taxon>Faecalibacterium</taxon>
    </lineage>
</organism>
<sequence length="258" mass="29516">MRSVIVCEGRDDLWFIGYYLYKVLHWEECKPKLWCTAYLPNVTSDQRTLYMSSPDKYNRVLIFSSGGQDNIKALLDDWIDLNEKNPSSAIDSIVIFRDCDDRPPDELAHTMEAWFSNHKAWLPDHFALKNNEPLRIQKEIDEIDVVTTILPVLIPFDESGAIETLLLKAIEDSGKEGAYVAQSARSYIDSAKDNVFPRYLNKQRLFTKAKYSAAIAITNPDHSTGTFKDFMLSTPWDESASIKTHMEKVVQLITGQLN</sequence>
<dbReference type="Pfam" id="PF11536">
    <property type="entry name" value="DUF3226"/>
    <property type="match status" value="1"/>
</dbReference>
<dbReference type="RefSeq" id="WP_154277177.1">
    <property type="nucleotide sequence ID" value="NZ_WKQN01000007.1"/>
</dbReference>
<gene>
    <name evidence="1" type="ORF">GKD95_08745</name>
</gene>
<protein>
    <recommendedName>
        <fullName evidence="3">DUF4276 family protein</fullName>
    </recommendedName>
</protein>
<evidence type="ECO:0008006" key="3">
    <source>
        <dbReference type="Google" id="ProtNLM"/>
    </source>
</evidence>
<name>A0A844DW68_9FIRM</name>
<dbReference type="AlphaFoldDB" id="A0A844DW68"/>
<dbReference type="Proteomes" id="UP000461506">
    <property type="component" value="Unassembled WGS sequence"/>
</dbReference>
<evidence type="ECO:0000313" key="2">
    <source>
        <dbReference type="Proteomes" id="UP000461506"/>
    </source>
</evidence>
<dbReference type="InterPro" id="IPR024508">
    <property type="entry name" value="DUF3226"/>
</dbReference>
<evidence type="ECO:0000313" key="1">
    <source>
        <dbReference type="EMBL" id="MSC63413.1"/>
    </source>
</evidence>